<protein>
    <recommendedName>
        <fullName evidence="4">SHSP domain-containing protein</fullName>
    </recommendedName>
</protein>
<evidence type="ECO:0000259" key="4">
    <source>
        <dbReference type="PROSITE" id="PS01031"/>
    </source>
</evidence>
<keyword evidence="6" id="KW-1185">Reference proteome</keyword>
<dbReference type="EMBL" id="JAXCGZ010018892">
    <property type="protein sequence ID" value="KAK7067254.1"/>
    <property type="molecule type" value="Genomic_DNA"/>
</dbReference>
<sequence>MAPIQNKSSSSSSSSYSYKKSSTSNHESTPRRDHEPATESAWESSFLPITRRGRFFQDSFFENTRSHFDDAVREALQKFGDDSDFFSDNWNNGSSKSANNFSRYRQMRSQSIDEDNLAVTVTSDSLVHKIVLDVHDFKEGDLKVKVVGDRELLVEGTRAKKDEGASAISTQKFSRRFSLPLEVDVAAIDSVMSSDGVLTITAPKRGRIGNTSKCHEAREPCDCDKCNPKLKSREPKSCHSEKSQSPVHNTSKEGTRERSEQRESRCQSSSIESNSHKSLDVPINAFFNSRPITKRGRFFDDSYFADTRSGFRSAIQDVLSKWGESSSNVDDLTSYRNLRTRDLREDNQAVQSMEDEIQHKFIIDVHDFMKDGEINVKAVDDQELVVEGKVVKQEGASKSIKKFSRRFLLPADVHLESVSSVMSSDGILTIIAPKKNAVQNQTESHHTLEAKNDSYSKCNEDFKDYTAGTDTYDNNDQYVDRSVGASSTTSTADNTLGAQEETVLHSSVTSKVYKAEEVQKPNESGGHNISIRVEDADEDLYMGSSAADSKVMNEKASQAYTQIHRDDDMDSNPRSVRERSTECLDAHKQSARRSMEDMEIDERSARGSSMNSFNDTLRSSRERCMDFETGRFDHDFDMDDDDSINFQDNFRHTDVSEKKLRSILKKPTESYQEEDDRHSRERSYLSENQIDSGRTTPNREYKKASGYTPLNPNGKRTLPISIRGHFISDPYFTDFQDNFKAGISDVLSKFNEKSASLDNTTAYRNLRFRDPKLENQAFHVQEDQGAHKVVLDVRDFLSGQIEAAVYDESELVIEGKAERVSGTSITTLSFLRRFPLPENADTDAITVVMSVDGVLTVVTPWKGRSGLSAIKNILSQDRSLFDRHSDFDRHWDDEWHSSRRDSDDFMSQPLNSRIRSRFSEADDDFF</sequence>
<comment type="similarity">
    <text evidence="1 2">Belongs to the small heat shock protein (HSP20) family.</text>
</comment>
<dbReference type="SUPFAM" id="SSF49764">
    <property type="entry name" value="HSP20-like chaperones"/>
    <property type="match status" value="3"/>
</dbReference>
<evidence type="ECO:0000256" key="3">
    <source>
        <dbReference type="SAM" id="MobiDB-lite"/>
    </source>
</evidence>
<name>A0AAN8ZXQ2_HALRR</name>
<organism evidence="5 6">
    <name type="scientific">Halocaridina rubra</name>
    <name type="common">Hawaiian red shrimp</name>
    <dbReference type="NCBI Taxonomy" id="373956"/>
    <lineage>
        <taxon>Eukaryota</taxon>
        <taxon>Metazoa</taxon>
        <taxon>Ecdysozoa</taxon>
        <taxon>Arthropoda</taxon>
        <taxon>Crustacea</taxon>
        <taxon>Multicrustacea</taxon>
        <taxon>Malacostraca</taxon>
        <taxon>Eumalacostraca</taxon>
        <taxon>Eucarida</taxon>
        <taxon>Decapoda</taxon>
        <taxon>Pleocyemata</taxon>
        <taxon>Caridea</taxon>
        <taxon>Atyoidea</taxon>
        <taxon>Atyidae</taxon>
        <taxon>Halocaridina</taxon>
    </lineage>
</organism>
<feature type="region of interest" description="Disordered" evidence="3">
    <location>
        <begin position="232"/>
        <end position="275"/>
    </location>
</feature>
<feature type="compositionally biased region" description="Polar residues" evidence="3">
    <location>
        <begin position="685"/>
        <end position="696"/>
    </location>
</feature>
<feature type="region of interest" description="Disordered" evidence="3">
    <location>
        <begin position="560"/>
        <end position="615"/>
    </location>
</feature>
<dbReference type="Gene3D" id="2.60.40.790">
    <property type="match status" value="3"/>
</dbReference>
<dbReference type="Pfam" id="PF00011">
    <property type="entry name" value="HSP20"/>
    <property type="match status" value="3"/>
</dbReference>
<feature type="domain" description="SHSP" evidence="4">
    <location>
        <begin position="769"/>
        <end position="876"/>
    </location>
</feature>
<feature type="compositionally biased region" description="Basic and acidic residues" evidence="3">
    <location>
        <begin position="250"/>
        <end position="265"/>
    </location>
</feature>
<dbReference type="PANTHER" id="PTHR45640">
    <property type="entry name" value="HEAT SHOCK PROTEIN HSP-12.2-RELATED"/>
    <property type="match status" value="1"/>
</dbReference>
<dbReference type="GO" id="GO:0005737">
    <property type="term" value="C:cytoplasm"/>
    <property type="evidence" value="ECO:0007669"/>
    <property type="project" value="TreeGrafter"/>
</dbReference>
<dbReference type="PROSITE" id="PS01031">
    <property type="entry name" value="SHSP"/>
    <property type="match status" value="3"/>
</dbReference>
<feature type="compositionally biased region" description="Basic and acidic residues" evidence="3">
    <location>
        <begin position="232"/>
        <end position="242"/>
    </location>
</feature>
<feature type="region of interest" description="Disordered" evidence="3">
    <location>
        <begin position="661"/>
        <end position="712"/>
    </location>
</feature>
<evidence type="ECO:0000256" key="1">
    <source>
        <dbReference type="PROSITE-ProRule" id="PRU00285"/>
    </source>
</evidence>
<dbReference type="AlphaFoldDB" id="A0AAN8ZXQ2"/>
<dbReference type="GO" id="GO:0009408">
    <property type="term" value="P:response to heat"/>
    <property type="evidence" value="ECO:0007669"/>
    <property type="project" value="TreeGrafter"/>
</dbReference>
<accession>A0AAN8ZXQ2</accession>
<feature type="compositionally biased region" description="Basic and acidic residues" evidence="3">
    <location>
        <begin position="575"/>
        <end position="605"/>
    </location>
</feature>
<gene>
    <name evidence="5" type="ORF">SK128_020019</name>
</gene>
<comment type="caution">
    <text evidence="5">The sequence shown here is derived from an EMBL/GenBank/DDBJ whole genome shotgun (WGS) entry which is preliminary data.</text>
</comment>
<dbReference type="GO" id="GO:0051082">
    <property type="term" value="F:unfolded protein binding"/>
    <property type="evidence" value="ECO:0007669"/>
    <property type="project" value="TreeGrafter"/>
</dbReference>
<feature type="region of interest" description="Disordered" evidence="3">
    <location>
        <begin position="1"/>
        <end position="43"/>
    </location>
</feature>
<dbReference type="InterPro" id="IPR002068">
    <property type="entry name" value="A-crystallin/Hsp20_dom"/>
</dbReference>
<feature type="compositionally biased region" description="Low complexity" evidence="3">
    <location>
        <begin position="7"/>
        <end position="22"/>
    </location>
</feature>
<feature type="compositionally biased region" description="Polar residues" evidence="3">
    <location>
        <begin position="606"/>
        <end position="615"/>
    </location>
</feature>
<dbReference type="CDD" id="cd06526">
    <property type="entry name" value="metazoan_ACD"/>
    <property type="match status" value="3"/>
</dbReference>
<dbReference type="GO" id="GO:0005634">
    <property type="term" value="C:nucleus"/>
    <property type="evidence" value="ECO:0007669"/>
    <property type="project" value="TreeGrafter"/>
</dbReference>
<proteinExistence type="inferred from homology"/>
<dbReference type="GO" id="GO:0042026">
    <property type="term" value="P:protein refolding"/>
    <property type="evidence" value="ECO:0007669"/>
    <property type="project" value="TreeGrafter"/>
</dbReference>
<dbReference type="PANTHER" id="PTHR45640:SF26">
    <property type="entry name" value="RE23625P"/>
    <property type="match status" value="1"/>
</dbReference>
<evidence type="ECO:0000256" key="2">
    <source>
        <dbReference type="RuleBase" id="RU003616"/>
    </source>
</evidence>
<dbReference type="InterPro" id="IPR008978">
    <property type="entry name" value="HSP20-like_chaperone"/>
</dbReference>
<dbReference type="InterPro" id="IPR001436">
    <property type="entry name" value="Alpha-crystallin/sHSP_animal"/>
</dbReference>
<evidence type="ECO:0000313" key="6">
    <source>
        <dbReference type="Proteomes" id="UP001381693"/>
    </source>
</evidence>
<feature type="domain" description="SHSP" evidence="4">
    <location>
        <begin position="110"/>
        <end position="220"/>
    </location>
</feature>
<feature type="compositionally biased region" description="Basic and acidic residues" evidence="3">
    <location>
        <begin position="28"/>
        <end position="37"/>
    </location>
</feature>
<feature type="domain" description="SHSP" evidence="4">
    <location>
        <begin position="341"/>
        <end position="451"/>
    </location>
</feature>
<evidence type="ECO:0000313" key="5">
    <source>
        <dbReference type="EMBL" id="KAK7067254.1"/>
    </source>
</evidence>
<dbReference type="Proteomes" id="UP001381693">
    <property type="component" value="Unassembled WGS sequence"/>
</dbReference>
<feature type="compositionally biased region" description="Basic and acidic residues" evidence="3">
    <location>
        <begin position="675"/>
        <end position="684"/>
    </location>
</feature>
<reference evidence="5 6" key="1">
    <citation type="submission" date="2023-11" db="EMBL/GenBank/DDBJ databases">
        <title>Halocaridina rubra genome assembly.</title>
        <authorList>
            <person name="Smith C."/>
        </authorList>
    </citation>
    <scope>NUCLEOTIDE SEQUENCE [LARGE SCALE GENOMIC DNA]</scope>
    <source>
        <strain evidence="5">EP-1</strain>
        <tissue evidence="5">Whole</tissue>
    </source>
</reference>